<keyword evidence="2" id="KW-1185">Reference proteome</keyword>
<comment type="caution">
    <text evidence="1">The sequence shown here is derived from an EMBL/GenBank/DDBJ whole genome shotgun (WGS) entry which is preliminary data.</text>
</comment>
<sequence length="272" mass="31290">MNIFASSSFPPTETECYSIDFVDECTQEYTSSILQEDLFTRYFSISSEDDLDLVDLHEVQASLAEPLVPNQPPWSHKVEPLPSLAHEPSKNQILEKLAGQKFYYFLDGYSGYNQVAIHPDDQEKTTFTCNVHLTSTDAEKDVRSFLGHTGFYRRFIKDFSAISRHLCNLLAKDNSFVFNKACLEAFETIKQKLVEAPIMQKPDWSLPFELMCDASTEAMGFVLGQRVNKNPVAIYYACRTFSEAQMHYMTTEKELLVVVFALENFRSYLERR</sequence>
<evidence type="ECO:0000313" key="1">
    <source>
        <dbReference type="EMBL" id="KAI3735617.1"/>
    </source>
</evidence>
<protein>
    <submittedName>
        <fullName evidence="1">Uncharacterized protein</fullName>
    </submittedName>
</protein>
<proteinExistence type="predicted"/>
<accession>A0ACB9CMX4</accession>
<evidence type="ECO:0000313" key="2">
    <source>
        <dbReference type="Proteomes" id="UP001055879"/>
    </source>
</evidence>
<organism evidence="1 2">
    <name type="scientific">Arctium lappa</name>
    <name type="common">Greater burdock</name>
    <name type="synonym">Lappa major</name>
    <dbReference type="NCBI Taxonomy" id="4217"/>
    <lineage>
        <taxon>Eukaryota</taxon>
        <taxon>Viridiplantae</taxon>
        <taxon>Streptophyta</taxon>
        <taxon>Embryophyta</taxon>
        <taxon>Tracheophyta</taxon>
        <taxon>Spermatophyta</taxon>
        <taxon>Magnoliopsida</taxon>
        <taxon>eudicotyledons</taxon>
        <taxon>Gunneridae</taxon>
        <taxon>Pentapetalae</taxon>
        <taxon>asterids</taxon>
        <taxon>campanulids</taxon>
        <taxon>Asterales</taxon>
        <taxon>Asteraceae</taxon>
        <taxon>Carduoideae</taxon>
        <taxon>Cardueae</taxon>
        <taxon>Arctiinae</taxon>
        <taxon>Arctium</taxon>
    </lineage>
</organism>
<name>A0ACB9CMX4_ARCLA</name>
<dbReference type="Proteomes" id="UP001055879">
    <property type="component" value="Linkage Group LG04"/>
</dbReference>
<dbReference type="EMBL" id="CM042050">
    <property type="protein sequence ID" value="KAI3735617.1"/>
    <property type="molecule type" value="Genomic_DNA"/>
</dbReference>
<gene>
    <name evidence="1" type="ORF">L6452_15124</name>
</gene>
<reference evidence="2" key="1">
    <citation type="journal article" date="2022" name="Mol. Ecol. Resour.">
        <title>The genomes of chicory, endive, great burdock and yacon provide insights into Asteraceae palaeo-polyploidization history and plant inulin production.</title>
        <authorList>
            <person name="Fan W."/>
            <person name="Wang S."/>
            <person name="Wang H."/>
            <person name="Wang A."/>
            <person name="Jiang F."/>
            <person name="Liu H."/>
            <person name="Zhao H."/>
            <person name="Xu D."/>
            <person name="Zhang Y."/>
        </authorList>
    </citation>
    <scope>NUCLEOTIDE SEQUENCE [LARGE SCALE GENOMIC DNA]</scope>
    <source>
        <strain evidence="2">cv. Niubang</strain>
    </source>
</reference>
<reference evidence="1 2" key="2">
    <citation type="journal article" date="2022" name="Mol. Ecol. Resour.">
        <title>The genomes of chicory, endive, great burdock and yacon provide insights into Asteraceae paleo-polyploidization history and plant inulin production.</title>
        <authorList>
            <person name="Fan W."/>
            <person name="Wang S."/>
            <person name="Wang H."/>
            <person name="Wang A."/>
            <person name="Jiang F."/>
            <person name="Liu H."/>
            <person name="Zhao H."/>
            <person name="Xu D."/>
            <person name="Zhang Y."/>
        </authorList>
    </citation>
    <scope>NUCLEOTIDE SEQUENCE [LARGE SCALE GENOMIC DNA]</scope>
    <source>
        <strain evidence="2">cv. Niubang</strain>
    </source>
</reference>